<evidence type="ECO:0000256" key="1">
    <source>
        <dbReference type="SAM" id="MobiDB-lite"/>
    </source>
</evidence>
<dbReference type="EMBL" id="BAABME010000037">
    <property type="protein sequence ID" value="GAA0138793.1"/>
    <property type="molecule type" value="Genomic_DNA"/>
</dbReference>
<protein>
    <submittedName>
        <fullName evidence="2">Uncharacterized protein</fullName>
    </submittedName>
</protein>
<proteinExistence type="predicted"/>
<feature type="region of interest" description="Disordered" evidence="1">
    <location>
        <begin position="22"/>
        <end position="85"/>
    </location>
</feature>
<dbReference type="Proteomes" id="UP001454036">
    <property type="component" value="Unassembled WGS sequence"/>
</dbReference>
<gene>
    <name evidence="2" type="ORF">LIER_00472</name>
</gene>
<keyword evidence="3" id="KW-1185">Reference proteome</keyword>
<evidence type="ECO:0000313" key="2">
    <source>
        <dbReference type="EMBL" id="GAA0138793.1"/>
    </source>
</evidence>
<name>A0AAV3NIK7_LITER</name>
<sequence length="85" mass="9106">MPDLGGPRAQEKSAASYFCLAKPAPTKASSQRASSPPVREKMNFSEDPVGAKKPAPQRLGKNVEWQPPQRKNPAKILPSSPPSPS</sequence>
<reference evidence="2 3" key="1">
    <citation type="submission" date="2024-01" db="EMBL/GenBank/DDBJ databases">
        <title>The complete chloroplast genome sequence of Lithospermum erythrorhizon: insights into the phylogenetic relationship among Boraginaceae species and the maternal lineages of purple gromwells.</title>
        <authorList>
            <person name="Okada T."/>
            <person name="Watanabe K."/>
        </authorList>
    </citation>
    <scope>NUCLEOTIDE SEQUENCE [LARGE SCALE GENOMIC DNA]</scope>
</reference>
<evidence type="ECO:0000313" key="3">
    <source>
        <dbReference type="Proteomes" id="UP001454036"/>
    </source>
</evidence>
<dbReference type="AlphaFoldDB" id="A0AAV3NIK7"/>
<organism evidence="2 3">
    <name type="scientific">Lithospermum erythrorhizon</name>
    <name type="common">Purple gromwell</name>
    <name type="synonym">Lithospermum officinale var. erythrorhizon</name>
    <dbReference type="NCBI Taxonomy" id="34254"/>
    <lineage>
        <taxon>Eukaryota</taxon>
        <taxon>Viridiplantae</taxon>
        <taxon>Streptophyta</taxon>
        <taxon>Embryophyta</taxon>
        <taxon>Tracheophyta</taxon>
        <taxon>Spermatophyta</taxon>
        <taxon>Magnoliopsida</taxon>
        <taxon>eudicotyledons</taxon>
        <taxon>Gunneridae</taxon>
        <taxon>Pentapetalae</taxon>
        <taxon>asterids</taxon>
        <taxon>lamiids</taxon>
        <taxon>Boraginales</taxon>
        <taxon>Boraginaceae</taxon>
        <taxon>Boraginoideae</taxon>
        <taxon>Lithospermeae</taxon>
        <taxon>Lithospermum</taxon>
    </lineage>
</organism>
<accession>A0AAV3NIK7</accession>
<comment type="caution">
    <text evidence="2">The sequence shown here is derived from an EMBL/GenBank/DDBJ whole genome shotgun (WGS) entry which is preliminary data.</text>
</comment>